<evidence type="ECO:0000256" key="9">
    <source>
        <dbReference type="SAM" id="Coils"/>
    </source>
</evidence>
<dbReference type="NCBIfam" id="NF009488">
    <property type="entry name" value="PRK12850.1"/>
    <property type="match status" value="1"/>
</dbReference>
<evidence type="ECO:0000256" key="5">
    <source>
        <dbReference type="ARBA" id="ARBA00023235"/>
    </source>
</evidence>
<evidence type="ECO:0000313" key="11">
    <source>
        <dbReference type="EMBL" id="HCQ40471.1"/>
    </source>
</evidence>
<dbReference type="GO" id="GO:0005737">
    <property type="term" value="C:cytoplasm"/>
    <property type="evidence" value="ECO:0007669"/>
    <property type="project" value="UniProtKB-SubCell"/>
</dbReference>
<dbReference type="InterPro" id="IPR027410">
    <property type="entry name" value="TCP-1-like_intermed_sf"/>
</dbReference>
<dbReference type="FunFam" id="3.50.7.10:FF:000001">
    <property type="entry name" value="60 kDa chaperonin"/>
    <property type="match status" value="1"/>
</dbReference>
<dbReference type="Proteomes" id="UP000262056">
    <property type="component" value="Unassembled WGS sequence"/>
</dbReference>
<proteinExistence type="inferred from homology"/>
<dbReference type="GO" id="GO:0051082">
    <property type="term" value="F:unfolded protein binding"/>
    <property type="evidence" value="ECO:0007669"/>
    <property type="project" value="UniProtKB-UniRule"/>
</dbReference>
<name>A0A656PP87_UNCKA</name>
<evidence type="ECO:0000256" key="7">
    <source>
        <dbReference type="RuleBase" id="RU000418"/>
    </source>
</evidence>
<dbReference type="AlphaFoldDB" id="A0A656PP87"/>
<gene>
    <name evidence="6 11" type="primary">groL</name>
    <name evidence="6" type="synonym">groEL</name>
    <name evidence="11" type="ORF">DIU24_02025</name>
</gene>
<dbReference type="PROSITE" id="PS00296">
    <property type="entry name" value="CHAPERONINS_CPN60"/>
    <property type="match status" value="1"/>
</dbReference>
<reference evidence="11 12" key="1">
    <citation type="journal article" date="2018" name="Nat. Biotechnol.">
        <title>A standardized bacterial taxonomy based on genome phylogeny substantially revises the tree of life.</title>
        <authorList>
            <person name="Parks D.H."/>
            <person name="Chuvochina M."/>
            <person name="Waite D.W."/>
            <person name="Rinke C."/>
            <person name="Skarshewski A."/>
            <person name="Chaumeil P.A."/>
            <person name="Hugenholtz P."/>
        </authorList>
    </citation>
    <scope>NUCLEOTIDE SEQUENCE [LARGE SCALE GENOMIC DNA]</scope>
    <source>
        <strain evidence="11">UBA12021</strain>
    </source>
</reference>
<dbReference type="InterPro" id="IPR001844">
    <property type="entry name" value="Cpn60/GroEL"/>
</dbReference>
<evidence type="ECO:0000256" key="3">
    <source>
        <dbReference type="ARBA" id="ARBA00022840"/>
    </source>
</evidence>
<dbReference type="GO" id="GO:0016853">
    <property type="term" value="F:isomerase activity"/>
    <property type="evidence" value="ECO:0007669"/>
    <property type="project" value="UniProtKB-KW"/>
</dbReference>
<comment type="subcellular location">
    <subcellularLocation>
        <location evidence="6">Cytoplasm</location>
    </subcellularLocation>
</comment>
<dbReference type="EMBL" id="DQFB01000003">
    <property type="protein sequence ID" value="HCQ40471.1"/>
    <property type="molecule type" value="Genomic_DNA"/>
</dbReference>
<comment type="function">
    <text evidence="6 8">Together with its co-chaperonin GroES, plays an essential role in assisting protein folding. The GroEL-GroES system forms a nano-cage that allows encapsulation of the non-native substrate proteins and provides a physical environment optimized to promote and accelerate protein folding.</text>
</comment>
<feature type="region of interest" description="Disordered" evidence="10">
    <location>
        <begin position="528"/>
        <end position="549"/>
    </location>
</feature>
<dbReference type="SUPFAM" id="SSF48592">
    <property type="entry name" value="GroEL equatorial domain-like"/>
    <property type="match status" value="1"/>
</dbReference>
<dbReference type="NCBIfam" id="TIGR02348">
    <property type="entry name" value="GroEL"/>
    <property type="match status" value="1"/>
</dbReference>
<dbReference type="PANTHER" id="PTHR45633">
    <property type="entry name" value="60 KDA HEAT SHOCK PROTEIN, MITOCHONDRIAL"/>
    <property type="match status" value="1"/>
</dbReference>
<feature type="binding site" evidence="6">
    <location>
        <position position="414"/>
    </location>
    <ligand>
        <name>ATP</name>
        <dbReference type="ChEBI" id="CHEBI:30616"/>
    </ligand>
</feature>
<evidence type="ECO:0000313" key="12">
    <source>
        <dbReference type="Proteomes" id="UP000262056"/>
    </source>
</evidence>
<keyword evidence="3 6" id="KW-0067">ATP-binding</keyword>
<sequence>MAVKNIIYGDAARMKLKAGVDKLAKAVATTLGPKGGNVALDKSWGTPAVVHDGVTVAKEIELEDKFENMGAQIVKEAASKTNDVAGDGTTTATVLAQAIVEAGLKNISAGANAMMVKRGLEKAVDAVVEEIKHMSKKISSKEERVQVATISAQSEEIGKIIADAMEKVGEQGVITVDESKGFDIELEYKEGMQFDKGYSSPYFVTNPDKMESIVEEPYILVTDSKISGMQDLLPMLESFVKVSKNLVIIAEDVEGEALATLVVNKLRGVLNVLAVKAPGFGDRRKAMMEDIAILTGASFVSQETGRKLDSITIDDLGRADRIIADKDNTTIVGGKGDSKELQERLKQIRTQIEQGTSDYDKDKMKERLAKLSGGVAVIKVGAATEAELKELKLRVEDAVNATKAAVEEGIVPGGGITFLNVRKAIDKLELQGDENTGAKILNESLEKPARLLIRNTGADDGKILAEIERRMVDEKNTNIGYNVVKMSFVDMVLDGIIDPAKVARSALQNAVSAATMILTTECLVAEAPKKDDSKPGNPGMGGMDMDGMM</sequence>
<comment type="subunit">
    <text evidence="6 8">Forms a cylinder of 14 subunits composed of two heptameric rings stacked back-to-back. Interacts with the co-chaperonin GroES.</text>
</comment>
<comment type="similarity">
    <text evidence="1 6 7">Belongs to the chaperonin (HSP60) family.</text>
</comment>
<dbReference type="InterPro" id="IPR018370">
    <property type="entry name" value="Chaperonin_Cpn60_CS"/>
</dbReference>
<protein>
    <recommendedName>
        <fullName evidence="6">Chaperonin GroEL</fullName>
        <ecNumber evidence="6">5.6.1.7</ecNumber>
    </recommendedName>
    <alternativeName>
        <fullName evidence="6">60 kDa chaperonin</fullName>
    </alternativeName>
    <alternativeName>
        <fullName evidence="6">Chaperonin-60</fullName>
        <shortName evidence="6">Cpn60</shortName>
    </alternativeName>
</protein>
<dbReference type="Pfam" id="PF00118">
    <property type="entry name" value="Cpn60_TCP1"/>
    <property type="match status" value="1"/>
</dbReference>
<dbReference type="GO" id="GO:0140662">
    <property type="term" value="F:ATP-dependent protein folding chaperone"/>
    <property type="evidence" value="ECO:0007669"/>
    <property type="project" value="InterPro"/>
</dbReference>
<dbReference type="NCBIfam" id="NF009489">
    <property type="entry name" value="PRK12851.1"/>
    <property type="match status" value="1"/>
</dbReference>
<dbReference type="InterPro" id="IPR002423">
    <property type="entry name" value="Cpn60/GroEL/TCP-1"/>
</dbReference>
<dbReference type="PRINTS" id="PR00298">
    <property type="entry name" value="CHAPERONIN60"/>
</dbReference>
<feature type="binding site" evidence="6">
    <location>
        <begin position="482"/>
        <end position="484"/>
    </location>
    <ligand>
        <name>ATP</name>
        <dbReference type="ChEBI" id="CHEBI:30616"/>
    </ligand>
</feature>
<dbReference type="InterPro" id="IPR027409">
    <property type="entry name" value="GroEL-like_apical_dom_sf"/>
</dbReference>
<dbReference type="InterPro" id="IPR027413">
    <property type="entry name" value="GROEL-like_equatorial_sf"/>
</dbReference>
<evidence type="ECO:0000256" key="1">
    <source>
        <dbReference type="ARBA" id="ARBA00006607"/>
    </source>
</evidence>
<keyword evidence="9" id="KW-0175">Coiled coil</keyword>
<dbReference type="NCBIfam" id="NF009487">
    <property type="entry name" value="PRK12849.1"/>
    <property type="match status" value="1"/>
</dbReference>
<comment type="caution">
    <text evidence="11">The sequence shown here is derived from an EMBL/GenBank/DDBJ whole genome shotgun (WGS) entry which is preliminary data.</text>
</comment>
<evidence type="ECO:0000256" key="6">
    <source>
        <dbReference type="HAMAP-Rule" id="MF_00600"/>
    </source>
</evidence>
<keyword evidence="5 6" id="KW-0413">Isomerase</keyword>
<feature type="binding site" evidence="6">
    <location>
        <begin position="87"/>
        <end position="91"/>
    </location>
    <ligand>
        <name>ATP</name>
        <dbReference type="ChEBI" id="CHEBI:30616"/>
    </ligand>
</feature>
<organism evidence="11 12">
    <name type="scientific">candidate division WWE3 bacterium</name>
    <dbReference type="NCBI Taxonomy" id="2053526"/>
    <lineage>
        <taxon>Bacteria</taxon>
        <taxon>Katanobacteria</taxon>
    </lineage>
</organism>
<keyword evidence="6" id="KW-0963">Cytoplasm</keyword>
<evidence type="ECO:0000256" key="4">
    <source>
        <dbReference type="ARBA" id="ARBA00023186"/>
    </source>
</evidence>
<evidence type="ECO:0000256" key="2">
    <source>
        <dbReference type="ARBA" id="ARBA00022741"/>
    </source>
</evidence>
<feature type="binding site" evidence="6">
    <location>
        <position position="498"/>
    </location>
    <ligand>
        <name>ATP</name>
        <dbReference type="ChEBI" id="CHEBI:30616"/>
    </ligand>
</feature>
<feature type="compositionally biased region" description="Gly residues" evidence="10">
    <location>
        <begin position="538"/>
        <end position="549"/>
    </location>
</feature>
<dbReference type="GO" id="GO:0005524">
    <property type="term" value="F:ATP binding"/>
    <property type="evidence" value="ECO:0007669"/>
    <property type="project" value="UniProtKB-UniRule"/>
</dbReference>
<feature type="coiled-coil region" evidence="9">
    <location>
        <begin position="338"/>
        <end position="408"/>
    </location>
</feature>
<feature type="binding site" evidence="6">
    <location>
        <begin position="30"/>
        <end position="33"/>
    </location>
    <ligand>
        <name>ATP</name>
        <dbReference type="ChEBI" id="CHEBI:30616"/>
    </ligand>
</feature>
<evidence type="ECO:0000256" key="8">
    <source>
        <dbReference type="RuleBase" id="RU000419"/>
    </source>
</evidence>
<keyword evidence="4 6" id="KW-0143">Chaperone</keyword>
<evidence type="ECO:0000256" key="10">
    <source>
        <dbReference type="SAM" id="MobiDB-lite"/>
    </source>
</evidence>
<keyword evidence="2 6" id="KW-0547">Nucleotide-binding</keyword>
<dbReference type="EC" id="5.6.1.7" evidence="6"/>
<dbReference type="SUPFAM" id="SSF52029">
    <property type="entry name" value="GroEL apical domain-like"/>
    <property type="match status" value="1"/>
</dbReference>
<dbReference type="NCBIfam" id="NF000592">
    <property type="entry name" value="PRK00013.1"/>
    <property type="match status" value="1"/>
</dbReference>
<dbReference type="GO" id="GO:0042026">
    <property type="term" value="P:protein refolding"/>
    <property type="evidence" value="ECO:0007669"/>
    <property type="project" value="UniProtKB-UniRule"/>
</dbReference>
<dbReference type="Gene3D" id="3.30.260.10">
    <property type="entry name" value="TCP-1-like chaperonin intermediate domain"/>
    <property type="match status" value="1"/>
</dbReference>
<dbReference type="Gene3D" id="3.50.7.10">
    <property type="entry name" value="GroEL"/>
    <property type="match status" value="1"/>
</dbReference>
<dbReference type="CDD" id="cd03344">
    <property type="entry name" value="GroEL"/>
    <property type="match status" value="1"/>
</dbReference>
<accession>A0A656PP87</accession>
<dbReference type="Gene3D" id="1.10.560.10">
    <property type="entry name" value="GroEL-like equatorial domain"/>
    <property type="match status" value="1"/>
</dbReference>
<dbReference type="SUPFAM" id="SSF54849">
    <property type="entry name" value="GroEL-intermediate domain like"/>
    <property type="match status" value="1"/>
</dbReference>
<dbReference type="HAMAP" id="MF_00600">
    <property type="entry name" value="CH60"/>
    <property type="match status" value="1"/>
</dbReference>
<comment type="caution">
    <text evidence="6">Lacks conserved residue(s) required for the propagation of feature annotation.</text>
</comment>